<proteinExistence type="predicted"/>
<evidence type="ECO:0008006" key="3">
    <source>
        <dbReference type="Google" id="ProtNLM"/>
    </source>
</evidence>
<sequence length="197" mass="22502">MRKFLIIVSILFLTACSSEEITSLNKMKISPTDFSKRETILLEGLMGQEVLGYDVKSIPNEHLLNIIVEHYHDGVKQENVVEMADSILEENNLETIVITREKTDKGFTFKTIVLYENGFNSMVSYGESEEVNASSLFKKLEEEITFTLNEEIIIGLVIEDNGNELMSGTLKENDPRFQEIIDLYQDVFVYKVSVSKE</sequence>
<name>A0ABS3N2D3_9BACI</name>
<dbReference type="RefSeq" id="WP_207978305.1">
    <property type="nucleotide sequence ID" value="NZ_JAGDEL010000007.1"/>
</dbReference>
<dbReference type="Proteomes" id="UP000663981">
    <property type="component" value="Unassembled WGS sequence"/>
</dbReference>
<dbReference type="EMBL" id="JAGDEL010000007">
    <property type="protein sequence ID" value="MBO1512344.1"/>
    <property type="molecule type" value="Genomic_DNA"/>
</dbReference>
<reference evidence="1 2" key="1">
    <citation type="submission" date="2021-03" db="EMBL/GenBank/DDBJ databases">
        <title>Whole genome sequence of Metabacillus bambusae BG109.</title>
        <authorList>
            <person name="Jeong J.W."/>
        </authorList>
    </citation>
    <scope>NUCLEOTIDE SEQUENCE [LARGE SCALE GENOMIC DNA]</scope>
    <source>
        <strain evidence="1 2">BG109</strain>
    </source>
</reference>
<protein>
    <recommendedName>
        <fullName evidence="3">DUF4252 domain-containing protein</fullName>
    </recommendedName>
</protein>
<keyword evidence="2" id="KW-1185">Reference proteome</keyword>
<accession>A0ABS3N2D3</accession>
<evidence type="ECO:0000313" key="1">
    <source>
        <dbReference type="EMBL" id="MBO1512344.1"/>
    </source>
</evidence>
<organism evidence="1 2">
    <name type="scientific">Metabacillus bambusae</name>
    <dbReference type="NCBI Taxonomy" id="2795218"/>
    <lineage>
        <taxon>Bacteria</taxon>
        <taxon>Bacillati</taxon>
        <taxon>Bacillota</taxon>
        <taxon>Bacilli</taxon>
        <taxon>Bacillales</taxon>
        <taxon>Bacillaceae</taxon>
        <taxon>Metabacillus</taxon>
    </lineage>
</organism>
<gene>
    <name evidence="1" type="ORF">I7822_11765</name>
</gene>
<dbReference type="PROSITE" id="PS51257">
    <property type="entry name" value="PROKAR_LIPOPROTEIN"/>
    <property type="match status" value="1"/>
</dbReference>
<evidence type="ECO:0000313" key="2">
    <source>
        <dbReference type="Proteomes" id="UP000663981"/>
    </source>
</evidence>
<comment type="caution">
    <text evidence="1">The sequence shown here is derived from an EMBL/GenBank/DDBJ whole genome shotgun (WGS) entry which is preliminary data.</text>
</comment>